<sequence>MLHKQYNLRSNIRVFEHVPYMLAMLHKRYNLQSNISVFEHVPYKLAMLHKRYNLQSNISVFEHVPYKLAMLHKRYNLQSNISVFEHVPYKLAMLHKRYNLQSNISVFEHVPYKLAMLHKRYNLQSNISVFEHVPYKLAMLHKRYNLQSNISVFEHVPYKLAMLHKRYNLQSNISVFEHVPYTLAMLHKRYNLQSNISVFELVPYKLAMLHKRYNLQSNISVFEHVPYKLAMLHKRYNLQSNISVFEHVPYKLAMLHKRYNLRSNISVFEHVPYKLAMLHKRYNLQSNISVFEHVPYKLAMLHKRYNLQSNIRMEYIAEGDGGPIYCLMSALSTNARSIAPVTLEVVRIITLGEPLGEETMTVDLHKLPIGEPVREADTELLGQGLTQGPTVIVAQESEAEYWDDEVGLSCTSTEDEVGLSDSSSSGDLVGLSSSSSSEVLMNCSDGVDPEHVYARLPKSAPVGQLVTRVIIFCVKINVLLCMAALLSHLKIKKFNSFSKCTICTSLERQMTKTLNPDTRAHFRKLKLEHHERQILVLDIFQEETKMSSSSRRVALQFDGDVILTARTESNGQDAIKRLNGEGLHPKFHQLDITDKASIDRIGQFLKSTYGGLDILVNNAGISYKAAATTPFKEQAEVTLATNFWGTLNACNTLFPLLRPHASSAKDGSFRQKGWPESAYGASKVGVTLMSFVQQKQLNSESREDIIVNACCPGYVDTDLTSHKGTKTIDEGADTPLYLAMLPPNTNSPKGNFVSERKIGTLLSAKDDCLKQKGWPESEYGVSKVGVTLMSFAQQKQFNSNSREDIIVNANSPYRMNARSESNGQAAIKQLNGEGLQPIFHQLDITDKASIDSIGQFLKSTYGGLDILVNNAGIAFKVAATEPFPVQAEVTLATNFWGTLNACNTLFPLLRPHASKELQQKFMAPGLTMANLEQLMTEFVSSTKDGSFKQKGWPESAYGVSKVGVTLMSFVQQKQFNSESREDIIVNACCPGYVDTDMSSHKGTKTIDQGADTPLYLAMLPPNTTSPKGNFVSERKIGSLV</sequence>
<dbReference type="Proteomes" id="UP001164746">
    <property type="component" value="Chromosome 8"/>
</dbReference>
<comment type="similarity">
    <text evidence="1">Belongs to the short-chain dehydrogenases/reductases (SDR) family.</text>
</comment>
<dbReference type="PRINTS" id="PR00081">
    <property type="entry name" value="GDHRDH"/>
</dbReference>
<name>A0ABY7EQT3_MYAAR</name>
<dbReference type="Gene3D" id="3.40.50.720">
    <property type="entry name" value="NAD(P)-binding Rossmann-like Domain"/>
    <property type="match status" value="2"/>
</dbReference>
<protein>
    <submittedName>
        <fullName evidence="4">CBR1-like protein</fullName>
    </submittedName>
</protein>
<dbReference type="Pfam" id="PF00106">
    <property type="entry name" value="adh_short"/>
    <property type="match status" value="2"/>
</dbReference>
<dbReference type="PROSITE" id="PS00061">
    <property type="entry name" value="ADH_SHORT"/>
    <property type="match status" value="2"/>
</dbReference>
<evidence type="ECO:0000256" key="3">
    <source>
        <dbReference type="ARBA" id="ARBA00023002"/>
    </source>
</evidence>
<proteinExistence type="inferred from homology"/>
<dbReference type="SUPFAM" id="SSF51735">
    <property type="entry name" value="NAD(P)-binding Rossmann-fold domains"/>
    <property type="match status" value="2"/>
</dbReference>
<gene>
    <name evidence="4" type="ORF">MAR_025502</name>
</gene>
<dbReference type="InterPro" id="IPR036291">
    <property type="entry name" value="NAD(P)-bd_dom_sf"/>
</dbReference>
<keyword evidence="2" id="KW-0521">NADP</keyword>
<evidence type="ECO:0000313" key="4">
    <source>
        <dbReference type="EMBL" id="WAR11322.1"/>
    </source>
</evidence>
<evidence type="ECO:0000256" key="2">
    <source>
        <dbReference type="ARBA" id="ARBA00022857"/>
    </source>
</evidence>
<organism evidence="4 5">
    <name type="scientific">Mya arenaria</name>
    <name type="common">Soft-shell clam</name>
    <dbReference type="NCBI Taxonomy" id="6604"/>
    <lineage>
        <taxon>Eukaryota</taxon>
        <taxon>Metazoa</taxon>
        <taxon>Spiralia</taxon>
        <taxon>Lophotrochozoa</taxon>
        <taxon>Mollusca</taxon>
        <taxon>Bivalvia</taxon>
        <taxon>Autobranchia</taxon>
        <taxon>Heteroconchia</taxon>
        <taxon>Euheterodonta</taxon>
        <taxon>Imparidentia</taxon>
        <taxon>Neoheterodontei</taxon>
        <taxon>Myida</taxon>
        <taxon>Myoidea</taxon>
        <taxon>Myidae</taxon>
        <taxon>Mya</taxon>
    </lineage>
</organism>
<reference evidence="4" key="1">
    <citation type="submission" date="2022-11" db="EMBL/GenBank/DDBJ databases">
        <title>Centuries of genome instability and evolution in soft-shell clam transmissible cancer (bioRxiv).</title>
        <authorList>
            <person name="Hart S.F.M."/>
            <person name="Yonemitsu M.A."/>
            <person name="Giersch R.M."/>
            <person name="Beal B.F."/>
            <person name="Arriagada G."/>
            <person name="Davis B.W."/>
            <person name="Ostrander E.A."/>
            <person name="Goff S.P."/>
            <person name="Metzger M.J."/>
        </authorList>
    </citation>
    <scope>NUCLEOTIDE SEQUENCE</scope>
    <source>
        <strain evidence="4">MELC-2E11</strain>
        <tissue evidence="4">Siphon/mantle</tissue>
    </source>
</reference>
<dbReference type="PANTHER" id="PTHR43963">
    <property type="entry name" value="CARBONYL REDUCTASE 1-RELATED"/>
    <property type="match status" value="1"/>
</dbReference>
<keyword evidence="3" id="KW-0560">Oxidoreductase</keyword>
<dbReference type="InterPro" id="IPR020904">
    <property type="entry name" value="Sc_DH/Rdtase_CS"/>
</dbReference>
<accession>A0ABY7EQT3</accession>
<evidence type="ECO:0000313" key="5">
    <source>
        <dbReference type="Proteomes" id="UP001164746"/>
    </source>
</evidence>
<dbReference type="SUPFAM" id="SSF52058">
    <property type="entry name" value="L domain-like"/>
    <property type="match status" value="1"/>
</dbReference>
<evidence type="ECO:0000256" key="1">
    <source>
        <dbReference type="ARBA" id="ARBA00006484"/>
    </source>
</evidence>
<dbReference type="InterPro" id="IPR002347">
    <property type="entry name" value="SDR_fam"/>
</dbReference>
<dbReference type="PANTHER" id="PTHR43963:SF4">
    <property type="entry name" value="CARBONYL REDUCTASE (NADPH)"/>
    <property type="match status" value="1"/>
</dbReference>
<dbReference type="EMBL" id="CP111019">
    <property type="protein sequence ID" value="WAR11322.1"/>
    <property type="molecule type" value="Genomic_DNA"/>
</dbReference>
<keyword evidence="5" id="KW-1185">Reference proteome</keyword>